<accession>A9NS91</accession>
<dbReference type="EMBL" id="EF084176">
    <property type="protein sequence ID" value="ABK23502.1"/>
    <property type="molecule type" value="mRNA"/>
</dbReference>
<proteinExistence type="evidence at transcript level"/>
<protein>
    <submittedName>
        <fullName evidence="1">Uncharacterized protein</fullName>
    </submittedName>
</protein>
<dbReference type="AlphaFoldDB" id="A9NS91"/>
<sequence length="35" mass="4150">MTLKLDLELLQFSIVLWRSERVARLSMSLTRKLDS</sequence>
<evidence type="ECO:0000313" key="1">
    <source>
        <dbReference type="EMBL" id="ABK23502.1"/>
    </source>
</evidence>
<reference evidence="1" key="1">
    <citation type="journal article" date="2008" name="BMC Genomics">
        <title>A conifer genomics resource of 200,000 spruce (Picea spp.) ESTs and 6,464 high-quality, sequence-finished full-length cDNAs for Sitka spruce (Picea sitchensis).</title>
        <authorList>
            <person name="Ralph S.G."/>
            <person name="Chun H.J."/>
            <person name="Kolosova N."/>
            <person name="Cooper D."/>
            <person name="Oddy C."/>
            <person name="Ritland C.E."/>
            <person name="Kirkpatrick R."/>
            <person name="Moore R."/>
            <person name="Barber S."/>
            <person name="Holt R.A."/>
            <person name="Jones S.J."/>
            <person name="Marra M.A."/>
            <person name="Douglas C.J."/>
            <person name="Ritland K."/>
            <person name="Bohlmann J."/>
        </authorList>
    </citation>
    <scope>NUCLEOTIDE SEQUENCE</scope>
    <source>
        <tissue evidence="1">Green portion of the leader tissue</tissue>
    </source>
</reference>
<organism evidence="1">
    <name type="scientific">Picea sitchensis</name>
    <name type="common">Sitka spruce</name>
    <name type="synonym">Pinus sitchensis</name>
    <dbReference type="NCBI Taxonomy" id="3332"/>
    <lineage>
        <taxon>Eukaryota</taxon>
        <taxon>Viridiplantae</taxon>
        <taxon>Streptophyta</taxon>
        <taxon>Embryophyta</taxon>
        <taxon>Tracheophyta</taxon>
        <taxon>Spermatophyta</taxon>
        <taxon>Pinopsida</taxon>
        <taxon>Pinidae</taxon>
        <taxon>Conifers I</taxon>
        <taxon>Pinales</taxon>
        <taxon>Pinaceae</taxon>
        <taxon>Picea</taxon>
    </lineage>
</organism>
<name>A9NS91_PICSI</name>